<sequence>MQHTRKQLRGAKVKNSNIQEQLIKARIDSKLTQKEIAQKMNVAQSAVARFENTQNV</sequence>
<organism evidence="2 3">
    <name type="scientific">Helicobacter japonicus</name>
    <dbReference type="NCBI Taxonomy" id="425400"/>
    <lineage>
        <taxon>Bacteria</taxon>
        <taxon>Pseudomonadati</taxon>
        <taxon>Campylobacterota</taxon>
        <taxon>Epsilonproteobacteria</taxon>
        <taxon>Campylobacterales</taxon>
        <taxon>Helicobacteraceae</taxon>
        <taxon>Helicobacter</taxon>
    </lineage>
</organism>
<evidence type="ECO:0000313" key="3">
    <source>
        <dbReference type="Proteomes" id="UP000029707"/>
    </source>
</evidence>
<dbReference type="InterPro" id="IPR001387">
    <property type="entry name" value="Cro/C1-type_HTH"/>
</dbReference>
<dbReference type="InterPro" id="IPR010982">
    <property type="entry name" value="Lambda_DNA-bd_dom_sf"/>
</dbReference>
<dbReference type="PROSITE" id="PS50943">
    <property type="entry name" value="HTH_CROC1"/>
    <property type="match status" value="1"/>
</dbReference>
<proteinExistence type="predicted"/>
<reference evidence="2 3" key="1">
    <citation type="journal article" date="2014" name="Genome Announc.">
        <title>Draft genome sequences of eight enterohepatic helicobacter species isolated from both laboratory and wild rodents.</title>
        <authorList>
            <person name="Sheh A."/>
            <person name="Shen Z."/>
            <person name="Fox J.G."/>
        </authorList>
    </citation>
    <scope>NUCLEOTIDE SEQUENCE [LARGE SCALE GENOMIC DNA]</scope>
    <source>
        <strain evidence="2 3">MIT 01-6451</strain>
    </source>
</reference>
<dbReference type="Pfam" id="PF01381">
    <property type="entry name" value="HTH_3"/>
    <property type="match status" value="1"/>
</dbReference>
<name>A0A4V6I4B6_9HELI</name>
<gene>
    <name evidence="2" type="ORF">LS65_000585</name>
</gene>
<evidence type="ECO:0000313" key="2">
    <source>
        <dbReference type="EMBL" id="TLE03303.1"/>
    </source>
</evidence>
<feature type="domain" description="HTH cro/C1-type" evidence="1">
    <location>
        <begin position="22"/>
        <end position="52"/>
    </location>
</feature>
<dbReference type="Gene3D" id="1.10.260.40">
    <property type="entry name" value="lambda repressor-like DNA-binding domains"/>
    <property type="match status" value="1"/>
</dbReference>
<dbReference type="EMBL" id="JRMQ02000001">
    <property type="protein sequence ID" value="TLE03303.1"/>
    <property type="molecule type" value="Genomic_DNA"/>
</dbReference>
<dbReference type="AlphaFoldDB" id="A0A4V6I4B6"/>
<protein>
    <submittedName>
        <fullName evidence="2">XRE family transcriptional regulator</fullName>
    </submittedName>
</protein>
<accession>A0A4V6I4B6</accession>
<dbReference type="GO" id="GO:0003677">
    <property type="term" value="F:DNA binding"/>
    <property type="evidence" value="ECO:0007669"/>
    <property type="project" value="InterPro"/>
</dbReference>
<dbReference type="Proteomes" id="UP000029707">
    <property type="component" value="Unassembled WGS sequence"/>
</dbReference>
<evidence type="ECO:0000259" key="1">
    <source>
        <dbReference type="PROSITE" id="PS50943"/>
    </source>
</evidence>
<comment type="caution">
    <text evidence="2">The sequence shown here is derived from an EMBL/GenBank/DDBJ whole genome shotgun (WGS) entry which is preliminary data.</text>
</comment>
<dbReference type="CDD" id="cd00093">
    <property type="entry name" value="HTH_XRE"/>
    <property type="match status" value="1"/>
</dbReference>
<dbReference type="RefSeq" id="WP_138129725.1">
    <property type="nucleotide sequence ID" value="NZ_CAJUDB010000029.1"/>
</dbReference>
<dbReference type="SUPFAM" id="SSF47413">
    <property type="entry name" value="lambda repressor-like DNA-binding domains"/>
    <property type="match status" value="1"/>
</dbReference>
<dbReference type="OrthoDB" id="5330055at2"/>
<keyword evidence="3" id="KW-1185">Reference proteome</keyword>